<feature type="compositionally biased region" description="Low complexity" evidence="9">
    <location>
        <begin position="125"/>
        <end position="136"/>
    </location>
</feature>
<evidence type="ECO:0000256" key="4">
    <source>
        <dbReference type="ARBA" id="ARBA00023015"/>
    </source>
</evidence>
<organism evidence="11 12">
    <name type="scientific">Ladona fulva</name>
    <name type="common">Scarce chaser dragonfly</name>
    <name type="synonym">Libellula fulva</name>
    <dbReference type="NCBI Taxonomy" id="123851"/>
    <lineage>
        <taxon>Eukaryota</taxon>
        <taxon>Metazoa</taxon>
        <taxon>Ecdysozoa</taxon>
        <taxon>Arthropoda</taxon>
        <taxon>Hexapoda</taxon>
        <taxon>Insecta</taxon>
        <taxon>Pterygota</taxon>
        <taxon>Palaeoptera</taxon>
        <taxon>Odonata</taxon>
        <taxon>Epiprocta</taxon>
        <taxon>Anisoptera</taxon>
        <taxon>Libelluloidea</taxon>
        <taxon>Libellulidae</taxon>
        <taxon>Ladona</taxon>
    </lineage>
</organism>
<protein>
    <recommendedName>
        <fullName evidence="10">Cysteine/serine-rich nuclear protein N-terminal domain-containing protein</fullName>
    </recommendedName>
</protein>
<comment type="subcellular location">
    <subcellularLocation>
        <location evidence="1">Nucleus</location>
    </subcellularLocation>
</comment>
<name>A0A8K0K2E9_LADFU</name>
<keyword evidence="12" id="KW-1185">Reference proteome</keyword>
<feature type="compositionally biased region" description="Pro residues" evidence="9">
    <location>
        <begin position="298"/>
        <end position="308"/>
    </location>
</feature>
<sequence length="684" mass="73818">MYSYCQTILCVNCDMLVHVSGEMRWITTKISCLTMGSSHPKALDGEALAIPASEDTVEMLRSTGVETAGAEEAGVSADFAPVEEMGWAEEIPAPVETISSINIAESIPPEGELPTVDAPDRSSDGSDSGLGLEDVGVPSSSNVVIEEVIEEVKEVKRKSSLKRRLEDDLIVHDEGPPQKRRKTITFDGVTVYYFPRVQGFTCVPSQGGSTLGMMASHTHVQTFSLWEHAAEQRRLHRQAMSQLQSRCPTPVPGASSPRSDSSPVPRRQRRKKNQQEEESENSAAESETVSEGLDAARPPTPTSLPPPSSSEESADSDEDEDEDDDEDEEGGEDDDGSGGSDGEVDLDGCYFLQVDRLNFPCGCTRDGCANTNGRIEFNPVRVRTHFIHTLMRLELERKREEAASSAAQQQHCLPVRGVVNRQPQESFGVQSVCWGRSIIGDDVSIGCSVEVESACNQSGTSFSDMQIYGAATNNHDDSFEFGQSWFSGFSSANEEDGELDSRPPSPPFPNSEPNQTSPPNLNRSRPDLPEFRHILSPLQTPTTSSFPGGFSSFDFPDSGRPIGPVPTPPQQLPMLQQGSESPEPAPRLHTLRPALASANSGILSDLLRGHRAYPTVSGAEATPVAEADALSVSPLDAETSVSGEESYPEDVPLTGDQGSSTSLEDRGENFGEIIKKTMVETVSA</sequence>
<evidence type="ECO:0000256" key="6">
    <source>
        <dbReference type="ARBA" id="ARBA00023159"/>
    </source>
</evidence>
<feature type="compositionally biased region" description="Low complexity" evidence="9">
    <location>
        <begin position="255"/>
        <end position="265"/>
    </location>
</feature>
<evidence type="ECO:0000256" key="1">
    <source>
        <dbReference type="ARBA" id="ARBA00004123"/>
    </source>
</evidence>
<evidence type="ECO:0000256" key="5">
    <source>
        <dbReference type="ARBA" id="ARBA00023125"/>
    </source>
</evidence>
<evidence type="ECO:0000256" key="7">
    <source>
        <dbReference type="ARBA" id="ARBA00023163"/>
    </source>
</evidence>
<feature type="region of interest" description="Disordered" evidence="9">
    <location>
        <begin position="617"/>
        <end position="671"/>
    </location>
</feature>
<evidence type="ECO:0000256" key="3">
    <source>
        <dbReference type="ARBA" id="ARBA00022703"/>
    </source>
</evidence>
<evidence type="ECO:0000256" key="8">
    <source>
        <dbReference type="ARBA" id="ARBA00023242"/>
    </source>
</evidence>
<dbReference type="OrthoDB" id="5946974at2759"/>
<comment type="caution">
    <text evidence="11">The sequence shown here is derived from an EMBL/GenBank/DDBJ whole genome shotgun (WGS) entry which is preliminary data.</text>
</comment>
<feature type="compositionally biased region" description="Basic and acidic residues" evidence="9">
    <location>
        <begin position="524"/>
        <end position="533"/>
    </location>
</feature>
<dbReference type="InterPro" id="IPR031972">
    <property type="entry name" value="CSRNP_N"/>
</dbReference>
<feature type="compositionally biased region" description="Low complexity" evidence="9">
    <location>
        <begin position="540"/>
        <end position="562"/>
    </location>
</feature>
<feature type="domain" description="Cysteine/serine-rich nuclear protein N-terminal" evidence="10">
    <location>
        <begin position="180"/>
        <end position="283"/>
    </location>
</feature>
<accession>A0A8K0K2E9</accession>
<feature type="compositionally biased region" description="Acidic residues" evidence="9">
    <location>
        <begin position="312"/>
        <end position="344"/>
    </location>
</feature>
<evidence type="ECO:0000313" key="11">
    <source>
        <dbReference type="EMBL" id="KAG8227080.1"/>
    </source>
</evidence>
<dbReference type="GO" id="GO:0043565">
    <property type="term" value="F:sequence-specific DNA binding"/>
    <property type="evidence" value="ECO:0007669"/>
    <property type="project" value="TreeGrafter"/>
</dbReference>
<evidence type="ECO:0000256" key="9">
    <source>
        <dbReference type="SAM" id="MobiDB-lite"/>
    </source>
</evidence>
<dbReference type="PANTHER" id="PTHR13580">
    <property type="entry name" value="TGF-BETA INDUCED APOPTOSIS PROTEIN"/>
    <property type="match status" value="1"/>
</dbReference>
<dbReference type="PANTHER" id="PTHR13580:SF9">
    <property type="entry name" value="AXIN1 UP-REGULATED 1, ISOFORM A"/>
    <property type="match status" value="1"/>
</dbReference>
<dbReference type="GO" id="GO:0000981">
    <property type="term" value="F:DNA-binding transcription factor activity, RNA polymerase II-specific"/>
    <property type="evidence" value="ECO:0007669"/>
    <property type="project" value="TreeGrafter"/>
</dbReference>
<dbReference type="GO" id="GO:0006915">
    <property type="term" value="P:apoptotic process"/>
    <property type="evidence" value="ECO:0007669"/>
    <property type="project" value="UniProtKB-KW"/>
</dbReference>
<keyword evidence="5" id="KW-0238">DNA-binding</keyword>
<keyword evidence="7" id="KW-0804">Transcription</keyword>
<keyword evidence="4" id="KW-0805">Transcription regulation</keyword>
<evidence type="ECO:0000256" key="2">
    <source>
        <dbReference type="ARBA" id="ARBA00008548"/>
    </source>
</evidence>
<gene>
    <name evidence="11" type="ORF">J437_LFUL007417</name>
</gene>
<keyword evidence="3" id="KW-0053">Apoptosis</keyword>
<dbReference type="GO" id="GO:0005634">
    <property type="term" value="C:nucleus"/>
    <property type="evidence" value="ECO:0007669"/>
    <property type="project" value="UniProtKB-SubCell"/>
</dbReference>
<feature type="domain" description="Cysteine/serine-rich nuclear protein N-terminal" evidence="10">
    <location>
        <begin position="353"/>
        <end position="397"/>
    </location>
</feature>
<feature type="region of interest" description="Disordered" evidence="9">
    <location>
        <begin position="234"/>
        <end position="344"/>
    </location>
</feature>
<feature type="region of interest" description="Disordered" evidence="9">
    <location>
        <begin position="107"/>
        <end position="136"/>
    </location>
</feature>
<dbReference type="EMBL" id="KZ308311">
    <property type="protein sequence ID" value="KAG8227080.1"/>
    <property type="molecule type" value="Genomic_DNA"/>
</dbReference>
<keyword evidence="6" id="KW-0010">Activator</keyword>
<dbReference type="Proteomes" id="UP000792457">
    <property type="component" value="Unassembled WGS sequence"/>
</dbReference>
<feature type="region of interest" description="Disordered" evidence="9">
    <location>
        <begin position="490"/>
        <end position="587"/>
    </location>
</feature>
<keyword evidence="8" id="KW-0539">Nucleus</keyword>
<dbReference type="Pfam" id="PF16019">
    <property type="entry name" value="CSRNP_N"/>
    <property type="match status" value="2"/>
</dbReference>
<reference evidence="11" key="2">
    <citation type="submission" date="2017-10" db="EMBL/GenBank/DDBJ databases">
        <title>Ladona fulva Genome sequencing and assembly.</title>
        <authorList>
            <person name="Murali S."/>
            <person name="Richards S."/>
            <person name="Bandaranaike D."/>
            <person name="Bellair M."/>
            <person name="Blankenburg K."/>
            <person name="Chao H."/>
            <person name="Dinh H."/>
            <person name="Doddapaneni H."/>
            <person name="Dugan-Rocha S."/>
            <person name="Elkadiri S."/>
            <person name="Gnanaolivu R."/>
            <person name="Hernandez B."/>
            <person name="Skinner E."/>
            <person name="Javaid M."/>
            <person name="Lee S."/>
            <person name="Li M."/>
            <person name="Ming W."/>
            <person name="Munidasa M."/>
            <person name="Muniz J."/>
            <person name="Nguyen L."/>
            <person name="Hughes D."/>
            <person name="Osuji N."/>
            <person name="Pu L.-L."/>
            <person name="Puazo M."/>
            <person name="Qu C."/>
            <person name="Quiroz J."/>
            <person name="Raj R."/>
            <person name="Weissenberger G."/>
            <person name="Xin Y."/>
            <person name="Zou X."/>
            <person name="Han Y."/>
            <person name="Worley K."/>
            <person name="Muzny D."/>
            <person name="Gibbs R."/>
        </authorList>
    </citation>
    <scope>NUCLEOTIDE SEQUENCE</scope>
    <source>
        <strain evidence="11">Sampled in the wild</strain>
    </source>
</reference>
<dbReference type="InterPro" id="IPR023260">
    <property type="entry name" value="Cys/Ser-rich_nuc_prot"/>
</dbReference>
<evidence type="ECO:0000259" key="10">
    <source>
        <dbReference type="Pfam" id="PF16019"/>
    </source>
</evidence>
<reference evidence="11" key="1">
    <citation type="submission" date="2013-04" db="EMBL/GenBank/DDBJ databases">
        <authorList>
            <person name="Qu J."/>
            <person name="Murali S.C."/>
            <person name="Bandaranaike D."/>
            <person name="Bellair M."/>
            <person name="Blankenburg K."/>
            <person name="Chao H."/>
            <person name="Dinh H."/>
            <person name="Doddapaneni H."/>
            <person name="Downs B."/>
            <person name="Dugan-Rocha S."/>
            <person name="Elkadiri S."/>
            <person name="Gnanaolivu R.D."/>
            <person name="Hernandez B."/>
            <person name="Javaid M."/>
            <person name="Jayaseelan J.C."/>
            <person name="Lee S."/>
            <person name="Li M."/>
            <person name="Ming W."/>
            <person name="Munidasa M."/>
            <person name="Muniz J."/>
            <person name="Nguyen L."/>
            <person name="Ongeri F."/>
            <person name="Osuji N."/>
            <person name="Pu L.-L."/>
            <person name="Puazo M."/>
            <person name="Qu C."/>
            <person name="Quiroz J."/>
            <person name="Raj R."/>
            <person name="Weissenberger G."/>
            <person name="Xin Y."/>
            <person name="Zou X."/>
            <person name="Han Y."/>
            <person name="Richards S."/>
            <person name="Worley K."/>
            <person name="Muzny D."/>
            <person name="Gibbs R."/>
        </authorList>
    </citation>
    <scope>NUCLEOTIDE SEQUENCE</scope>
    <source>
        <strain evidence="11">Sampled in the wild</strain>
    </source>
</reference>
<proteinExistence type="inferred from homology"/>
<comment type="similarity">
    <text evidence="2">Belongs to the AXUD1 family.</text>
</comment>
<dbReference type="AlphaFoldDB" id="A0A8K0K2E9"/>
<evidence type="ECO:0000313" key="12">
    <source>
        <dbReference type="Proteomes" id="UP000792457"/>
    </source>
</evidence>